<comment type="similarity">
    <text evidence="2">Belongs to the methyl-accepting chemotaxis (MCP) protein family.</text>
</comment>
<feature type="compositionally biased region" description="Pro residues" evidence="5">
    <location>
        <begin position="526"/>
        <end position="542"/>
    </location>
</feature>
<evidence type="ECO:0000259" key="8">
    <source>
        <dbReference type="PROSITE" id="PS50885"/>
    </source>
</evidence>
<dbReference type="Pfam" id="PF00672">
    <property type="entry name" value="HAMP"/>
    <property type="match status" value="1"/>
</dbReference>
<feature type="region of interest" description="Disordered" evidence="5">
    <location>
        <begin position="526"/>
        <end position="579"/>
    </location>
</feature>
<dbReference type="InterPro" id="IPR051310">
    <property type="entry name" value="MCP_chemotaxis"/>
</dbReference>
<feature type="transmembrane region" description="Helical" evidence="6">
    <location>
        <begin position="12"/>
        <end position="33"/>
    </location>
</feature>
<dbReference type="GO" id="GO:0005886">
    <property type="term" value="C:plasma membrane"/>
    <property type="evidence" value="ECO:0007669"/>
    <property type="project" value="TreeGrafter"/>
</dbReference>
<reference evidence="9 10" key="1">
    <citation type="submission" date="2016-02" db="EMBL/GenBank/DDBJ databases">
        <authorList>
            <person name="Wen L."/>
            <person name="He K."/>
            <person name="Yang H."/>
        </authorList>
    </citation>
    <scope>NUCLEOTIDE SEQUENCE [LARGE SCALE GENOMIC DNA]</scope>
    <source>
        <strain evidence="9 10">TSA40</strain>
    </source>
</reference>
<evidence type="ECO:0000256" key="4">
    <source>
        <dbReference type="SAM" id="Coils"/>
    </source>
</evidence>
<dbReference type="AlphaFoldDB" id="A0A254TIM6"/>
<feature type="transmembrane region" description="Helical" evidence="6">
    <location>
        <begin position="190"/>
        <end position="210"/>
    </location>
</feature>
<feature type="compositionally biased region" description="Low complexity" evidence="5">
    <location>
        <begin position="548"/>
        <end position="561"/>
    </location>
</feature>
<keyword evidence="3" id="KW-0807">Transducer</keyword>
<dbReference type="RefSeq" id="WP_088709309.1">
    <property type="nucleotide sequence ID" value="NZ_LSTO01000001.1"/>
</dbReference>
<dbReference type="SMART" id="SM00283">
    <property type="entry name" value="MA"/>
    <property type="match status" value="1"/>
</dbReference>
<dbReference type="PANTHER" id="PTHR43531:SF14">
    <property type="entry name" value="METHYL-ACCEPTING CHEMOTAXIS PROTEIN I-RELATED"/>
    <property type="match status" value="1"/>
</dbReference>
<dbReference type="InterPro" id="IPR004089">
    <property type="entry name" value="MCPsignal_dom"/>
</dbReference>
<evidence type="ECO:0000256" key="2">
    <source>
        <dbReference type="ARBA" id="ARBA00029447"/>
    </source>
</evidence>
<dbReference type="GO" id="GO:0006935">
    <property type="term" value="P:chemotaxis"/>
    <property type="evidence" value="ECO:0007669"/>
    <property type="project" value="TreeGrafter"/>
</dbReference>
<proteinExistence type="inferred from homology"/>
<dbReference type="PANTHER" id="PTHR43531">
    <property type="entry name" value="PROTEIN ICFG"/>
    <property type="match status" value="1"/>
</dbReference>
<dbReference type="CDD" id="cd06225">
    <property type="entry name" value="HAMP"/>
    <property type="match status" value="1"/>
</dbReference>
<dbReference type="PROSITE" id="PS50111">
    <property type="entry name" value="CHEMOTAXIS_TRANSDUC_2"/>
    <property type="match status" value="1"/>
</dbReference>
<dbReference type="PROSITE" id="PS50885">
    <property type="entry name" value="HAMP"/>
    <property type="match status" value="1"/>
</dbReference>
<feature type="domain" description="HAMP" evidence="8">
    <location>
        <begin position="212"/>
        <end position="264"/>
    </location>
</feature>
<feature type="domain" description="Methyl-accepting transducer" evidence="7">
    <location>
        <begin position="269"/>
        <end position="498"/>
    </location>
</feature>
<evidence type="ECO:0000313" key="9">
    <source>
        <dbReference type="EMBL" id="OWW22490.1"/>
    </source>
</evidence>
<dbReference type="EMBL" id="LSTO01000001">
    <property type="protein sequence ID" value="OWW22490.1"/>
    <property type="molecule type" value="Genomic_DNA"/>
</dbReference>
<dbReference type="InterPro" id="IPR047347">
    <property type="entry name" value="YvaQ-like_sensor"/>
</dbReference>
<keyword evidence="4" id="KW-0175">Coiled coil</keyword>
<dbReference type="FunFam" id="1.10.287.950:FF:000002">
    <property type="entry name" value="Methyl-accepting chemotaxis protein"/>
    <property type="match status" value="1"/>
</dbReference>
<comment type="caution">
    <text evidence="9">The sequence shown here is derived from an EMBL/GenBank/DDBJ whole genome shotgun (WGS) entry which is preliminary data.</text>
</comment>
<dbReference type="SMART" id="SM00304">
    <property type="entry name" value="HAMP"/>
    <property type="match status" value="1"/>
</dbReference>
<dbReference type="CDD" id="cd19411">
    <property type="entry name" value="MCP2201-like_sensor"/>
    <property type="match status" value="1"/>
</dbReference>
<evidence type="ECO:0000256" key="1">
    <source>
        <dbReference type="ARBA" id="ARBA00022481"/>
    </source>
</evidence>
<evidence type="ECO:0000256" key="3">
    <source>
        <dbReference type="PROSITE-ProRule" id="PRU00284"/>
    </source>
</evidence>
<name>A0A254TIM6_9BURK</name>
<keyword evidence="6" id="KW-0812">Transmembrane</keyword>
<evidence type="ECO:0000256" key="5">
    <source>
        <dbReference type="SAM" id="MobiDB-lite"/>
    </source>
</evidence>
<gene>
    <name evidence="9" type="ORF">AYR66_26310</name>
</gene>
<keyword evidence="10" id="KW-1185">Reference proteome</keyword>
<organism evidence="9 10">
    <name type="scientific">Noviherbaspirillum denitrificans</name>
    <dbReference type="NCBI Taxonomy" id="1968433"/>
    <lineage>
        <taxon>Bacteria</taxon>
        <taxon>Pseudomonadati</taxon>
        <taxon>Pseudomonadota</taxon>
        <taxon>Betaproteobacteria</taxon>
        <taxon>Burkholderiales</taxon>
        <taxon>Oxalobacteraceae</taxon>
        <taxon>Noviherbaspirillum</taxon>
    </lineage>
</organism>
<protein>
    <submittedName>
        <fullName evidence="9">Chemotaxis protein</fullName>
    </submittedName>
</protein>
<dbReference type="GO" id="GO:0007165">
    <property type="term" value="P:signal transduction"/>
    <property type="evidence" value="ECO:0007669"/>
    <property type="project" value="UniProtKB-KW"/>
</dbReference>
<dbReference type="CDD" id="cd11386">
    <property type="entry name" value="MCP_signal"/>
    <property type="match status" value="1"/>
</dbReference>
<feature type="coiled-coil region" evidence="4">
    <location>
        <begin position="469"/>
        <end position="507"/>
    </location>
</feature>
<dbReference type="InterPro" id="IPR003660">
    <property type="entry name" value="HAMP_dom"/>
</dbReference>
<dbReference type="GO" id="GO:0004888">
    <property type="term" value="F:transmembrane signaling receptor activity"/>
    <property type="evidence" value="ECO:0007669"/>
    <property type="project" value="TreeGrafter"/>
</dbReference>
<evidence type="ECO:0000259" key="7">
    <source>
        <dbReference type="PROSITE" id="PS50111"/>
    </source>
</evidence>
<dbReference type="Gene3D" id="1.10.287.950">
    <property type="entry name" value="Methyl-accepting chemotaxis protein"/>
    <property type="match status" value="1"/>
</dbReference>
<keyword evidence="6" id="KW-1133">Transmembrane helix</keyword>
<dbReference type="SUPFAM" id="SSF58104">
    <property type="entry name" value="Methyl-accepting chemotaxis protein (MCP) signaling domain"/>
    <property type="match status" value="1"/>
</dbReference>
<evidence type="ECO:0000256" key="6">
    <source>
        <dbReference type="SAM" id="Phobius"/>
    </source>
</evidence>
<evidence type="ECO:0000313" key="10">
    <source>
        <dbReference type="Proteomes" id="UP000197535"/>
    </source>
</evidence>
<keyword evidence="1" id="KW-0488">Methylation</keyword>
<dbReference type="OrthoDB" id="9763018at2"/>
<dbReference type="Pfam" id="PF00015">
    <property type="entry name" value="MCPsignal"/>
    <property type="match status" value="1"/>
</dbReference>
<dbReference type="Proteomes" id="UP000197535">
    <property type="component" value="Unassembled WGS sequence"/>
</dbReference>
<accession>A0A254TIM6</accession>
<sequence>MNLRSLRIGARLGAGFGILLAILALMVVLGNVLTTRNKQRLIDGLELANSKSALVATMKSALLEGGVAMRNIGLQSDVGAMQKEESRVKEQNKRYSEARDKLTALGLTDAEKKIVAEISRLDQEIAAPFKEAIGQALAFNSEGAAKVIASRIDPLNHQAVSEMDKLVALQQAAVKEVVEGSLSDDSSLMILLYVLGVIAIAIGSVFAWLITHSITGPLNDAVGVASRVATGDLTSRIDDNSRDEIGQLLDALRQMNNSLSEIVGNVRTGTENIGVASGEIAQGNADLSARTESQASSLEETASSMEELTSTVKQNAENARQANQLVVSASDVAVRGGEVVGQVVETMGSIKESSRKIVDIIGVIDGIAFQTNILALNAAVEAARAGEQGRGFAVVAAEVRNLAQRSAGAAKEIKELIGDSVEKVDAGSKLVDQAGKTMDEIVTSVKHVADIMNEITAASQEQSSGIEEVNRAIAQMDEMTQQNAALVEQAAATAESMQQQASTLSQAVSVFKVEGIARMAMAPAPVAKPPASVPKTVEPPRPARQVSAPKTAVAPAAPKPIARTKAVAPVNDGGDWEEF</sequence>
<keyword evidence="6" id="KW-0472">Membrane</keyword>